<evidence type="ECO:0000313" key="4">
    <source>
        <dbReference type="Proteomes" id="UP000182998"/>
    </source>
</evidence>
<dbReference type="Proteomes" id="UP000182998">
    <property type="component" value="Unassembled WGS sequence"/>
</dbReference>
<accession>A0A098GHU9</accession>
<dbReference type="HOGENOM" id="CLU_956243_0_0_6"/>
<dbReference type="KEGG" id="tmc:LMI_2302"/>
<protein>
    <recommendedName>
        <fullName evidence="5">DNA repair protein</fullName>
    </recommendedName>
</protein>
<keyword evidence="4" id="KW-1185">Reference proteome</keyword>
<evidence type="ECO:0000313" key="3">
    <source>
        <dbReference type="Proteomes" id="UP000032414"/>
    </source>
</evidence>
<dbReference type="AlphaFoldDB" id="A0A098GHU9"/>
<reference evidence="2 4" key="3">
    <citation type="submission" date="2016-10" db="EMBL/GenBank/DDBJ databases">
        <authorList>
            <person name="Varghese N."/>
            <person name="Submissions S."/>
        </authorList>
    </citation>
    <scope>NUCLEOTIDE SEQUENCE [LARGE SCALE GENOMIC DNA]</scope>
    <source>
        <strain evidence="2 4">ATCC 33218</strain>
    </source>
</reference>
<dbReference type="EMBL" id="FMVN01000008">
    <property type="protein sequence ID" value="SCY46157.1"/>
    <property type="molecule type" value="Genomic_DNA"/>
</dbReference>
<dbReference type="EMBL" id="LN614830">
    <property type="protein sequence ID" value="CEG61570.1"/>
    <property type="molecule type" value="Genomic_DNA"/>
</dbReference>
<evidence type="ECO:0000313" key="2">
    <source>
        <dbReference type="EMBL" id="SCY46157.1"/>
    </source>
</evidence>
<dbReference type="RefSeq" id="WP_045099787.1">
    <property type="nucleotide sequence ID" value="NZ_CP020614.1"/>
</dbReference>
<organism evidence="1 3">
    <name type="scientific">Legionella micdadei</name>
    <name type="common">Tatlockia micdadei</name>
    <dbReference type="NCBI Taxonomy" id="451"/>
    <lineage>
        <taxon>Bacteria</taxon>
        <taxon>Pseudomonadati</taxon>
        <taxon>Pseudomonadota</taxon>
        <taxon>Gammaproteobacteria</taxon>
        <taxon>Legionellales</taxon>
        <taxon>Legionellaceae</taxon>
        <taxon>Legionella</taxon>
    </lineage>
</organism>
<name>A0A098GHU9_LEGMI</name>
<evidence type="ECO:0008006" key="5">
    <source>
        <dbReference type="Google" id="ProtNLM"/>
    </source>
</evidence>
<dbReference type="PATRIC" id="fig|451.8.peg.2978"/>
<dbReference type="OrthoDB" id="5654032at2"/>
<evidence type="ECO:0000313" key="1">
    <source>
        <dbReference type="EMBL" id="CEG61570.1"/>
    </source>
</evidence>
<dbReference type="Proteomes" id="UP000032414">
    <property type="component" value="Chromosome I"/>
</dbReference>
<gene>
    <name evidence="1" type="ORF">LMI_2302</name>
    <name evidence="2" type="ORF">SAMN02982997_01778</name>
</gene>
<reference evidence="1" key="1">
    <citation type="submission" date="2014-09" db="EMBL/GenBank/DDBJ databases">
        <authorList>
            <person name="GOMEZ-VALERO Laura"/>
        </authorList>
    </citation>
    <scope>NUCLEOTIDE SEQUENCE</scope>
    <source>
        <strain evidence="1">ATCC33218</strain>
    </source>
</reference>
<proteinExistence type="predicted"/>
<reference evidence="3" key="2">
    <citation type="submission" date="2014-09" db="EMBL/GenBank/DDBJ databases">
        <authorList>
            <person name="Gomez-Valero L."/>
        </authorList>
    </citation>
    <scope>NUCLEOTIDE SEQUENCE [LARGE SCALE GENOMIC DNA]</scope>
    <source>
        <strain evidence="3">ATCC33218</strain>
    </source>
</reference>
<sequence length="291" mass="33757">MWYYKLLFALISKVKQADQEQADSFLISFISEINRQFPESVPPQVCLGLIDKMYRKYGQVADDSIAVSKFTSDLFALGIILSKATEDEAVYVEDFKKIYQDPEKLRILGFSADIPTISQVKDLEIKQLIEIGYNVSPDLNHILQILNHQNEQNINIELIIYFSNLMVESKLFDDFLSQVYAQYRSNLNHLSSQIGSAPKVIKKRKYDDTRDKEDTQPDKRVGFLNPYNQCLFLDSQRCHYPSVQPKRYISRKEFIQISPIAFFEGQQYSKNCSQPSEEVQEQPPCSSQFEI</sequence>